<keyword evidence="1" id="KW-0812">Transmembrane</keyword>
<keyword evidence="1" id="KW-0472">Membrane</keyword>
<evidence type="ECO:0000313" key="2">
    <source>
        <dbReference type="EMBL" id="EST25840.1"/>
    </source>
</evidence>
<keyword evidence="3" id="KW-1185">Reference proteome</keyword>
<organism evidence="2 3">
    <name type="scientific">Streptomyces roseochromogenus subsp. oscitans DS 12.976</name>
    <dbReference type="NCBI Taxonomy" id="1352936"/>
    <lineage>
        <taxon>Bacteria</taxon>
        <taxon>Bacillati</taxon>
        <taxon>Actinomycetota</taxon>
        <taxon>Actinomycetes</taxon>
        <taxon>Kitasatosporales</taxon>
        <taxon>Streptomycetaceae</taxon>
        <taxon>Streptomyces</taxon>
    </lineage>
</organism>
<comment type="caution">
    <text evidence="2">The sequence shown here is derived from an EMBL/GenBank/DDBJ whole genome shotgun (WGS) entry which is preliminary data.</text>
</comment>
<feature type="transmembrane region" description="Helical" evidence="1">
    <location>
        <begin position="193"/>
        <end position="217"/>
    </location>
</feature>
<dbReference type="Pfam" id="PF09948">
    <property type="entry name" value="PpoB2"/>
    <property type="match status" value="1"/>
</dbReference>
<dbReference type="HOGENOM" id="CLU_065506_2_0_11"/>
<sequence>MNAEFRRPAEPAIALGVTLATATACWAAAVRLMHGMNMGVATSPGPSGFFAATWTTMMAAMMLPGAAPAVARHVRATGGLCTALPFAAGYVAVWALAGVVAYALDRPHGAPAAGAVVIAAGAYELTPVKRRFRRRCHEEAGSGLRYGWYCTGSTIGLMAMLVALGVMSPLWMTVVAVLASAQKLLPARTAVDVPLALAIAGLGLVIVIAPSLVPGLLMPPGT</sequence>
<evidence type="ECO:0008006" key="4">
    <source>
        <dbReference type="Google" id="ProtNLM"/>
    </source>
</evidence>
<dbReference type="AlphaFoldDB" id="V6K0S9"/>
<evidence type="ECO:0000256" key="1">
    <source>
        <dbReference type="SAM" id="Phobius"/>
    </source>
</evidence>
<dbReference type="STRING" id="1352936.M878_27940"/>
<reference evidence="2 3" key="1">
    <citation type="journal article" date="2014" name="Genome Announc.">
        <title>Draft Genome Sequence of Streptomyces roseochromogenes subsp. oscitans DS 12.976, Producer of the Aminocoumarin Antibiotic Clorobiocin.</title>
        <authorList>
            <person name="Ruckert C."/>
            <person name="Kalinowski J."/>
            <person name="Heide L."/>
            <person name="Apel A.K."/>
        </authorList>
    </citation>
    <scope>NUCLEOTIDE SEQUENCE [LARGE SCALE GENOMIC DNA]</scope>
    <source>
        <strain evidence="2 3">DS 12.976</strain>
    </source>
</reference>
<dbReference type="Proteomes" id="UP000017984">
    <property type="component" value="Chromosome"/>
</dbReference>
<feature type="transmembrane region" description="Helical" evidence="1">
    <location>
        <begin position="110"/>
        <end position="126"/>
    </location>
</feature>
<keyword evidence="1" id="KW-1133">Transmembrane helix</keyword>
<dbReference type="PATRIC" id="fig|1352936.5.peg.5830"/>
<feature type="transmembrane region" description="Helical" evidence="1">
    <location>
        <begin position="51"/>
        <end position="71"/>
    </location>
</feature>
<protein>
    <recommendedName>
        <fullName evidence="4">DUF2182 domain-containing protein</fullName>
    </recommendedName>
</protein>
<feature type="transmembrane region" description="Helical" evidence="1">
    <location>
        <begin position="83"/>
        <end position="104"/>
    </location>
</feature>
<proteinExistence type="predicted"/>
<accession>V6K0S9</accession>
<dbReference type="InterPro" id="IPR018688">
    <property type="entry name" value="PpoB2-like"/>
</dbReference>
<feature type="transmembrane region" description="Helical" evidence="1">
    <location>
        <begin position="146"/>
        <end position="173"/>
    </location>
</feature>
<name>V6K0S9_STRRC</name>
<dbReference type="OrthoDB" id="164118at2"/>
<dbReference type="PROSITE" id="PS51257">
    <property type="entry name" value="PROKAR_LIPOPROTEIN"/>
    <property type="match status" value="1"/>
</dbReference>
<evidence type="ECO:0000313" key="3">
    <source>
        <dbReference type="Proteomes" id="UP000017984"/>
    </source>
</evidence>
<dbReference type="RefSeq" id="WP_023550126.1">
    <property type="nucleotide sequence ID" value="NZ_CM002285.1"/>
</dbReference>
<gene>
    <name evidence="2" type="ORF">M878_27940</name>
</gene>
<dbReference type="EMBL" id="AWQX01000237">
    <property type="protein sequence ID" value="EST25840.1"/>
    <property type="molecule type" value="Genomic_DNA"/>
</dbReference>